<dbReference type="SUPFAM" id="SSF57701">
    <property type="entry name" value="Zn2/Cys6 DNA-binding domain"/>
    <property type="match status" value="1"/>
</dbReference>
<proteinExistence type="predicted"/>
<dbReference type="Pfam" id="PF00172">
    <property type="entry name" value="Zn_clus"/>
    <property type="match status" value="1"/>
</dbReference>
<evidence type="ECO:0000256" key="1">
    <source>
        <dbReference type="ARBA" id="ARBA00022723"/>
    </source>
</evidence>
<comment type="caution">
    <text evidence="5">The sequence shown here is derived from an EMBL/GenBank/DDBJ whole genome shotgun (WGS) entry which is preliminary data.</text>
</comment>
<protein>
    <submittedName>
        <fullName evidence="5">Fungal-specific transcription factor</fullName>
    </submittedName>
</protein>
<sequence>MNATRLNTFKFLVFLGSSTMSRQTTPAAGRQASRRRLRGACRACHDRKVRCSLAKSGPPCANCSLDEIECELRVRKSQKTFVAATPSPQVLPGPFTLSGDPDQREESIAVVLPELDTQPTTSESYSAALGINSTGKPDDLSKDPDGTHAIASEAEVACSEGSTEPSSSAYRPFRSHFSHFEEDDALNADSLPADTPMYADPKGVCAIANICEPDGADTSGHFLLPNGIASSLGPEDLEYLRVKGAFAFPEAQIRDDLVRTYFHYVHPFFPIVDAQDFLPKHESVALDSIGAHLLWSVYLAACNFSEDDIVRAAGFTTRKEMKRSIYRKAKALYDMQYERDRITLIQAVLLMSFYSSDTEDKTGPWHWIGVAISLCQTAGLHRNPHPTASRIPQHHQKHWRLIWWSCVHQDVWFSVGMGRPVRINLDDCDTQLPVPGDSDAMAVGVSETLREKYLPAGMPALSQLFVELIKLAVIQANILSTHYRARQIRPSMADVVEVEQRISTTYKKASCFISSENLTVYYHACHLALFLQSVRIVLYRPYLLNLSQKHSSPSSQEWCVSMERKAQASAAGFNQILEALITADMILACQGIVCIALVPPMQIHLLNSTSSKPLIATLGQHSLDMCMLVANELRKTYFGAELLHRLFSQAKTQIMNRKTQQEATKDTQPAEVTNLETQTPCLSHGSTQRNQNLTDTDTIRNLGSVFTGLEGVVSGYDFAMGGSNFDFVFPAASGDDAPSSSRWYPMCPTENCFQEDEMELH</sequence>
<accession>A0A9P9D1U3</accession>
<dbReference type="AlphaFoldDB" id="A0A9P9D1U3"/>
<reference evidence="5" key="1">
    <citation type="journal article" date="2021" name="Nat. Commun.">
        <title>Genetic determinants of endophytism in the Arabidopsis root mycobiome.</title>
        <authorList>
            <person name="Mesny F."/>
            <person name="Miyauchi S."/>
            <person name="Thiergart T."/>
            <person name="Pickel B."/>
            <person name="Atanasova L."/>
            <person name="Karlsson M."/>
            <person name="Huettel B."/>
            <person name="Barry K.W."/>
            <person name="Haridas S."/>
            <person name="Chen C."/>
            <person name="Bauer D."/>
            <person name="Andreopoulos W."/>
            <person name="Pangilinan J."/>
            <person name="LaButti K."/>
            <person name="Riley R."/>
            <person name="Lipzen A."/>
            <person name="Clum A."/>
            <person name="Drula E."/>
            <person name="Henrissat B."/>
            <person name="Kohler A."/>
            <person name="Grigoriev I.V."/>
            <person name="Martin F.M."/>
            <person name="Hacquard S."/>
        </authorList>
    </citation>
    <scope>NUCLEOTIDE SEQUENCE</scope>
    <source>
        <strain evidence="5">MPI-CAGE-AT-0021</strain>
    </source>
</reference>
<evidence type="ECO:0000256" key="3">
    <source>
        <dbReference type="SAM" id="SignalP"/>
    </source>
</evidence>
<evidence type="ECO:0000313" key="5">
    <source>
        <dbReference type="EMBL" id="KAH7111163.1"/>
    </source>
</evidence>
<dbReference type="Proteomes" id="UP000717696">
    <property type="component" value="Unassembled WGS sequence"/>
</dbReference>
<dbReference type="InterPro" id="IPR036864">
    <property type="entry name" value="Zn2-C6_fun-type_DNA-bd_sf"/>
</dbReference>
<dbReference type="GO" id="GO:0000981">
    <property type="term" value="F:DNA-binding transcription factor activity, RNA polymerase II-specific"/>
    <property type="evidence" value="ECO:0007669"/>
    <property type="project" value="InterPro"/>
</dbReference>
<dbReference type="InterPro" id="IPR001138">
    <property type="entry name" value="Zn2Cys6_DnaBD"/>
</dbReference>
<dbReference type="PROSITE" id="PS50048">
    <property type="entry name" value="ZN2_CY6_FUNGAL_2"/>
    <property type="match status" value="1"/>
</dbReference>
<dbReference type="GO" id="GO:0003677">
    <property type="term" value="F:DNA binding"/>
    <property type="evidence" value="ECO:0007669"/>
    <property type="project" value="InterPro"/>
</dbReference>
<name>A0A9P9D1U3_9HYPO</name>
<keyword evidence="2" id="KW-0539">Nucleus</keyword>
<keyword evidence="3" id="KW-0732">Signal</keyword>
<dbReference type="CDD" id="cd00067">
    <property type="entry name" value="GAL4"/>
    <property type="match status" value="1"/>
</dbReference>
<feature type="domain" description="Zn(2)-C6 fungal-type" evidence="4">
    <location>
        <begin position="40"/>
        <end position="72"/>
    </location>
</feature>
<dbReference type="GO" id="GO:0006351">
    <property type="term" value="P:DNA-templated transcription"/>
    <property type="evidence" value="ECO:0007669"/>
    <property type="project" value="InterPro"/>
</dbReference>
<dbReference type="SMART" id="SM00066">
    <property type="entry name" value="GAL4"/>
    <property type="match status" value="1"/>
</dbReference>
<dbReference type="CDD" id="cd12148">
    <property type="entry name" value="fungal_TF_MHR"/>
    <property type="match status" value="1"/>
</dbReference>
<dbReference type="PANTHER" id="PTHR47425:SF3">
    <property type="entry name" value="ZN(II)2CYS6 TRANSCRIPTION FACTOR (EUROFUNG)"/>
    <property type="match status" value="1"/>
</dbReference>
<dbReference type="SMART" id="SM00906">
    <property type="entry name" value="Fungal_trans"/>
    <property type="match status" value="1"/>
</dbReference>
<keyword evidence="6" id="KW-1185">Reference proteome</keyword>
<organism evidence="5 6">
    <name type="scientific">Dactylonectria estremocensis</name>
    <dbReference type="NCBI Taxonomy" id="1079267"/>
    <lineage>
        <taxon>Eukaryota</taxon>
        <taxon>Fungi</taxon>
        <taxon>Dikarya</taxon>
        <taxon>Ascomycota</taxon>
        <taxon>Pezizomycotina</taxon>
        <taxon>Sordariomycetes</taxon>
        <taxon>Hypocreomycetidae</taxon>
        <taxon>Hypocreales</taxon>
        <taxon>Nectriaceae</taxon>
        <taxon>Dactylonectria</taxon>
    </lineage>
</organism>
<dbReference type="GO" id="GO:0008270">
    <property type="term" value="F:zinc ion binding"/>
    <property type="evidence" value="ECO:0007669"/>
    <property type="project" value="InterPro"/>
</dbReference>
<dbReference type="InterPro" id="IPR007219">
    <property type="entry name" value="XnlR_reg_dom"/>
</dbReference>
<dbReference type="PROSITE" id="PS00463">
    <property type="entry name" value="ZN2_CY6_FUNGAL_1"/>
    <property type="match status" value="1"/>
</dbReference>
<dbReference type="PANTHER" id="PTHR47425">
    <property type="entry name" value="FARB-RELATED"/>
    <property type="match status" value="1"/>
</dbReference>
<keyword evidence="1" id="KW-0479">Metal-binding</keyword>
<dbReference type="Pfam" id="PF04082">
    <property type="entry name" value="Fungal_trans"/>
    <property type="match status" value="1"/>
</dbReference>
<dbReference type="OrthoDB" id="4161332at2759"/>
<feature type="chain" id="PRO_5040294718" evidence="3">
    <location>
        <begin position="22"/>
        <end position="761"/>
    </location>
</feature>
<dbReference type="EMBL" id="JAGMUU010000057">
    <property type="protein sequence ID" value="KAH7111163.1"/>
    <property type="molecule type" value="Genomic_DNA"/>
</dbReference>
<evidence type="ECO:0000259" key="4">
    <source>
        <dbReference type="PROSITE" id="PS50048"/>
    </source>
</evidence>
<evidence type="ECO:0000313" key="6">
    <source>
        <dbReference type="Proteomes" id="UP000717696"/>
    </source>
</evidence>
<dbReference type="InterPro" id="IPR052761">
    <property type="entry name" value="Fungal_Detox/Toxin_TFs"/>
</dbReference>
<evidence type="ECO:0000256" key="2">
    <source>
        <dbReference type="ARBA" id="ARBA00023242"/>
    </source>
</evidence>
<gene>
    <name evidence="5" type="ORF">B0J13DRAFT_577008</name>
</gene>
<feature type="signal peptide" evidence="3">
    <location>
        <begin position="1"/>
        <end position="21"/>
    </location>
</feature>
<dbReference type="Gene3D" id="4.10.240.10">
    <property type="entry name" value="Zn(2)-C6 fungal-type DNA-binding domain"/>
    <property type="match status" value="1"/>
</dbReference>